<dbReference type="Proteomes" id="UP001596417">
    <property type="component" value="Unassembled WGS sequence"/>
</dbReference>
<feature type="domain" description="MacB-like periplasmic core" evidence="9">
    <location>
        <begin position="21"/>
        <end position="225"/>
    </location>
</feature>
<keyword evidence="5 7" id="KW-0472">Membrane</keyword>
<evidence type="ECO:0000256" key="2">
    <source>
        <dbReference type="ARBA" id="ARBA00022475"/>
    </source>
</evidence>
<keyword evidence="4 7" id="KW-1133">Transmembrane helix</keyword>
<name>A0ABD5YKW7_9EURY</name>
<dbReference type="PANTHER" id="PTHR30572">
    <property type="entry name" value="MEMBRANE COMPONENT OF TRANSPORTER-RELATED"/>
    <property type="match status" value="1"/>
</dbReference>
<dbReference type="InterPro" id="IPR003838">
    <property type="entry name" value="ABC3_permease_C"/>
</dbReference>
<evidence type="ECO:0000259" key="8">
    <source>
        <dbReference type="Pfam" id="PF02687"/>
    </source>
</evidence>
<protein>
    <submittedName>
        <fullName evidence="10">ABC transporter permease</fullName>
    </submittedName>
</protein>
<dbReference type="Pfam" id="PF02687">
    <property type="entry name" value="FtsX"/>
    <property type="match status" value="1"/>
</dbReference>
<evidence type="ECO:0000256" key="6">
    <source>
        <dbReference type="ARBA" id="ARBA00038076"/>
    </source>
</evidence>
<evidence type="ECO:0000256" key="3">
    <source>
        <dbReference type="ARBA" id="ARBA00022692"/>
    </source>
</evidence>
<organism evidence="10 11">
    <name type="scientific">Halocatena marina</name>
    <dbReference type="NCBI Taxonomy" id="2934937"/>
    <lineage>
        <taxon>Archaea</taxon>
        <taxon>Methanobacteriati</taxon>
        <taxon>Methanobacteriota</taxon>
        <taxon>Stenosarchaea group</taxon>
        <taxon>Halobacteria</taxon>
        <taxon>Halobacteriales</taxon>
        <taxon>Natronomonadaceae</taxon>
        <taxon>Halocatena</taxon>
    </lineage>
</organism>
<comment type="subcellular location">
    <subcellularLocation>
        <location evidence="1">Cell membrane</location>
        <topology evidence="1">Multi-pass membrane protein</topology>
    </subcellularLocation>
</comment>
<feature type="transmembrane region" description="Helical" evidence="7">
    <location>
        <begin position="302"/>
        <end position="331"/>
    </location>
</feature>
<evidence type="ECO:0000256" key="1">
    <source>
        <dbReference type="ARBA" id="ARBA00004651"/>
    </source>
</evidence>
<accession>A0ABD5YKW7</accession>
<keyword evidence="11" id="KW-1185">Reference proteome</keyword>
<feature type="transmembrane region" description="Helical" evidence="7">
    <location>
        <begin position="257"/>
        <end position="281"/>
    </location>
</feature>
<sequence length="380" mass="40561">MDLIESFRLAWRAVQGYRLRSVLTTLGIVIGVAAVILFVTLGASLQAAIVQEVAGDQKPELTVAVVPKDGGMLAAAQGRSPVFTEHDVKHLRRMPGVEEVYGHEQTTVSNERSSSQTIVYSGKAPPNVAPLVPLSTGRSAPFGPRPVMVSLSPGASVPATVSGHVGTESVDGRVNTTVVARVSPEQSGANTNNRYSRLTVKATNYRELPTVRQRVNSYLRTKSDAHINKPDSSKFLLMSNEQLVTEINNIVGTITTYIIGVALLSWLVGSIGIINIMLMSVTERTRSIGIMKAVGAQNRDILQLFLVEAITLGVIGAAIGTVVGIFGGVIATDLLSLPLVFRLQWAVFAVLSGIAVGIVAGVYPAWRAARTDPIEALRYQ</sequence>
<proteinExistence type="inferred from homology"/>
<reference evidence="10 11" key="1">
    <citation type="journal article" date="2019" name="Int. J. Syst. Evol. Microbiol.">
        <title>The Global Catalogue of Microorganisms (GCM) 10K type strain sequencing project: providing services to taxonomists for standard genome sequencing and annotation.</title>
        <authorList>
            <consortium name="The Broad Institute Genomics Platform"/>
            <consortium name="The Broad Institute Genome Sequencing Center for Infectious Disease"/>
            <person name="Wu L."/>
            <person name="Ma J."/>
        </authorList>
    </citation>
    <scope>NUCLEOTIDE SEQUENCE [LARGE SCALE GENOMIC DNA]</scope>
    <source>
        <strain evidence="10 11">RDMS1</strain>
    </source>
</reference>
<dbReference type="GeneID" id="76199536"/>
<evidence type="ECO:0000313" key="11">
    <source>
        <dbReference type="Proteomes" id="UP001596417"/>
    </source>
</evidence>
<dbReference type="GO" id="GO:0005886">
    <property type="term" value="C:plasma membrane"/>
    <property type="evidence" value="ECO:0007669"/>
    <property type="project" value="UniProtKB-SubCell"/>
</dbReference>
<dbReference type="Pfam" id="PF12704">
    <property type="entry name" value="MacB_PCD"/>
    <property type="match status" value="1"/>
</dbReference>
<comment type="caution">
    <text evidence="10">The sequence shown here is derived from an EMBL/GenBank/DDBJ whole genome shotgun (WGS) entry which is preliminary data.</text>
</comment>
<gene>
    <name evidence="10" type="ORF">ACFQL7_08935</name>
</gene>
<dbReference type="RefSeq" id="WP_264554661.1">
    <property type="nucleotide sequence ID" value="NZ_CP109979.1"/>
</dbReference>
<feature type="domain" description="ABC3 transporter permease C-terminal" evidence="8">
    <location>
        <begin position="261"/>
        <end position="373"/>
    </location>
</feature>
<comment type="similarity">
    <text evidence="6">Belongs to the ABC-4 integral membrane protein family.</text>
</comment>
<dbReference type="InterPro" id="IPR050250">
    <property type="entry name" value="Macrolide_Exporter_MacB"/>
</dbReference>
<feature type="transmembrane region" description="Helical" evidence="7">
    <location>
        <begin position="343"/>
        <end position="366"/>
    </location>
</feature>
<evidence type="ECO:0000259" key="9">
    <source>
        <dbReference type="Pfam" id="PF12704"/>
    </source>
</evidence>
<keyword evidence="3 7" id="KW-0812">Transmembrane</keyword>
<dbReference type="InterPro" id="IPR025857">
    <property type="entry name" value="MacB_PCD"/>
</dbReference>
<dbReference type="PANTHER" id="PTHR30572:SF4">
    <property type="entry name" value="ABC TRANSPORTER PERMEASE YTRF"/>
    <property type="match status" value="1"/>
</dbReference>
<dbReference type="AlphaFoldDB" id="A0ABD5YKW7"/>
<feature type="transmembrane region" description="Helical" evidence="7">
    <location>
        <begin position="21"/>
        <end position="43"/>
    </location>
</feature>
<keyword evidence="2" id="KW-1003">Cell membrane</keyword>
<evidence type="ECO:0000256" key="4">
    <source>
        <dbReference type="ARBA" id="ARBA00022989"/>
    </source>
</evidence>
<evidence type="ECO:0000256" key="5">
    <source>
        <dbReference type="ARBA" id="ARBA00023136"/>
    </source>
</evidence>
<dbReference type="EMBL" id="JBHTAX010000001">
    <property type="protein sequence ID" value="MFC7189969.1"/>
    <property type="molecule type" value="Genomic_DNA"/>
</dbReference>
<evidence type="ECO:0000313" key="10">
    <source>
        <dbReference type="EMBL" id="MFC7189969.1"/>
    </source>
</evidence>
<evidence type="ECO:0000256" key="7">
    <source>
        <dbReference type="SAM" id="Phobius"/>
    </source>
</evidence>